<keyword evidence="7" id="KW-0762">Sugar transport</keyword>
<evidence type="ECO:0000256" key="1">
    <source>
        <dbReference type="ARBA" id="ARBA00004651"/>
    </source>
</evidence>
<feature type="transmembrane region" description="Helical" evidence="6">
    <location>
        <begin position="120"/>
        <end position="143"/>
    </location>
</feature>
<keyword evidence="5 6" id="KW-0472">Membrane</keyword>
<keyword evidence="7" id="KW-0813">Transport</keyword>
<keyword evidence="4 6" id="KW-1133">Transmembrane helix</keyword>
<sequence>MSRVSKSLKNAKIGVFFFILSIFVQFFTRKIFLDTLGDSFMGLETTLRSVLSFLNLAELGIGTAIGFTLYKPIFDKDYKEINKIIALLGVLYKRIGYFIFGIGFIVSLFFPIIFDEVPFSLPLIYFVFYALLTSSLLSYFVNYHISLLGADQKGYIIQQYFQTFNIIRVGLQVIVALYFKNFYLYISLELVFSILYSLLVRHKIKKEYPWLIINSAEKDEILKEYPDILKKIKQVFFHKMSSFVKNGTDNLLIYALINLQSVTFFGNYQLIFVKLGGLVKMSFAGTGSAVGNLIAENDEKNIKKVLWELIAVQFFIAGFFSITIYHLMDSFILLWLGEKYILSKVILLLMIANFFLNEINSPIERFKNAYGLYADTWAAAAEAIINLGVSLLFGSIYGISGIMLGTLVSMFLMVILWKPYFLYKHGFNKSVWLYWKGLAPMVLVFCASALLVTWISSYFNFDKDNLNLWNWSIYAFQIAVTAIVIYGVLLFFLIPGFRIFCLRIKSLILKKIVK</sequence>
<dbReference type="PANTHER" id="PTHR30250:SF26">
    <property type="entry name" value="PSMA PROTEIN"/>
    <property type="match status" value="1"/>
</dbReference>
<dbReference type="RefSeq" id="WP_146894315.1">
    <property type="nucleotide sequence ID" value="NZ_VORX01000012.1"/>
</dbReference>
<keyword evidence="8" id="KW-1185">Reference proteome</keyword>
<dbReference type="InterPro" id="IPR050833">
    <property type="entry name" value="Poly_Biosynth_Transport"/>
</dbReference>
<feature type="transmembrane region" description="Helical" evidence="6">
    <location>
        <begin position="306"/>
        <end position="328"/>
    </location>
</feature>
<name>A0A5C7AHV2_9FLAO</name>
<feature type="transmembrane region" description="Helical" evidence="6">
    <location>
        <begin position="471"/>
        <end position="501"/>
    </location>
</feature>
<evidence type="ECO:0000256" key="4">
    <source>
        <dbReference type="ARBA" id="ARBA00022989"/>
    </source>
</evidence>
<organism evidence="7 8">
    <name type="scientific">Gelidibacter salicanalis</name>
    <dbReference type="NCBI Taxonomy" id="291193"/>
    <lineage>
        <taxon>Bacteria</taxon>
        <taxon>Pseudomonadati</taxon>
        <taxon>Bacteroidota</taxon>
        <taxon>Flavobacteriia</taxon>
        <taxon>Flavobacteriales</taxon>
        <taxon>Flavobacteriaceae</taxon>
        <taxon>Gelidibacter</taxon>
    </lineage>
</organism>
<proteinExistence type="predicted"/>
<feature type="transmembrane region" description="Helical" evidence="6">
    <location>
        <begin position="251"/>
        <end position="271"/>
    </location>
</feature>
<evidence type="ECO:0000256" key="2">
    <source>
        <dbReference type="ARBA" id="ARBA00022475"/>
    </source>
</evidence>
<dbReference type="Proteomes" id="UP000321734">
    <property type="component" value="Unassembled WGS sequence"/>
</dbReference>
<evidence type="ECO:0000313" key="8">
    <source>
        <dbReference type="Proteomes" id="UP000321734"/>
    </source>
</evidence>
<feature type="transmembrane region" description="Helical" evidence="6">
    <location>
        <begin position="340"/>
        <end position="357"/>
    </location>
</feature>
<feature type="transmembrane region" description="Helical" evidence="6">
    <location>
        <begin position="369"/>
        <end position="389"/>
    </location>
</feature>
<keyword evidence="2" id="KW-1003">Cell membrane</keyword>
<feature type="transmembrane region" description="Helical" evidence="6">
    <location>
        <begin position="12"/>
        <end position="32"/>
    </location>
</feature>
<dbReference type="GO" id="GO:0005886">
    <property type="term" value="C:plasma membrane"/>
    <property type="evidence" value="ECO:0007669"/>
    <property type="project" value="UniProtKB-SubCell"/>
</dbReference>
<keyword evidence="3 6" id="KW-0812">Transmembrane</keyword>
<feature type="transmembrane region" description="Helical" evidence="6">
    <location>
        <begin position="155"/>
        <end position="176"/>
    </location>
</feature>
<evidence type="ECO:0000256" key="5">
    <source>
        <dbReference type="ARBA" id="ARBA00023136"/>
    </source>
</evidence>
<dbReference type="AlphaFoldDB" id="A0A5C7AHV2"/>
<feature type="transmembrane region" description="Helical" evidence="6">
    <location>
        <begin position="395"/>
        <end position="417"/>
    </location>
</feature>
<evidence type="ECO:0000256" key="6">
    <source>
        <dbReference type="SAM" id="Phobius"/>
    </source>
</evidence>
<dbReference type="PANTHER" id="PTHR30250">
    <property type="entry name" value="PST FAMILY PREDICTED COLANIC ACID TRANSPORTER"/>
    <property type="match status" value="1"/>
</dbReference>
<reference evidence="7 8" key="1">
    <citation type="submission" date="2019-08" db="EMBL/GenBank/DDBJ databases">
        <title>Genome sequence of Gelidibacter salicanalis IC162T.</title>
        <authorList>
            <person name="Bowman J.P."/>
        </authorList>
    </citation>
    <scope>NUCLEOTIDE SEQUENCE [LARGE SCALE GENOMIC DNA]</scope>
    <source>
        <strain evidence="7 8">IC162</strain>
    </source>
</reference>
<evidence type="ECO:0000256" key="3">
    <source>
        <dbReference type="ARBA" id="ARBA00022692"/>
    </source>
</evidence>
<gene>
    <name evidence="7" type="ORF">ES711_15995</name>
</gene>
<dbReference type="OrthoDB" id="8609648at2"/>
<dbReference type="EMBL" id="VORX01000012">
    <property type="protein sequence ID" value="TXE04838.1"/>
    <property type="molecule type" value="Genomic_DNA"/>
</dbReference>
<feature type="transmembrane region" description="Helical" evidence="6">
    <location>
        <begin position="95"/>
        <end position="114"/>
    </location>
</feature>
<comment type="caution">
    <text evidence="7">The sequence shown here is derived from an EMBL/GenBank/DDBJ whole genome shotgun (WGS) entry which is preliminary data.</text>
</comment>
<accession>A0A5C7AHV2</accession>
<comment type="subcellular location">
    <subcellularLocation>
        <location evidence="1">Cell membrane</location>
        <topology evidence="1">Multi-pass membrane protein</topology>
    </subcellularLocation>
</comment>
<protein>
    <submittedName>
        <fullName evidence="7">Sugar transporter</fullName>
    </submittedName>
</protein>
<evidence type="ECO:0000313" key="7">
    <source>
        <dbReference type="EMBL" id="TXE04838.1"/>
    </source>
</evidence>
<feature type="transmembrane region" description="Helical" evidence="6">
    <location>
        <begin position="52"/>
        <end position="74"/>
    </location>
</feature>
<feature type="transmembrane region" description="Helical" evidence="6">
    <location>
        <begin position="438"/>
        <end position="459"/>
    </location>
</feature>